<proteinExistence type="predicted"/>
<evidence type="ECO:0000256" key="1">
    <source>
        <dbReference type="ARBA" id="ARBA00022801"/>
    </source>
</evidence>
<sequence>MASMSGAEMSRRRLPAEWEAQSGVMLAWPHAGSDWVDMLAKVEPCVAAIVAAISRFEEVILVVDDSERVRLLLLAAGAEAERVRMIELPTNDTWVRDFGAITVEEGAGFRLLDFNFNGWGLKFAANLDNQASARLHAAGVLGSSPMTSLPLILEGGSIDSDGAGTILTTADCLLSYNRNAHLSQAEIEQQLCGLFGAERLLWLHHGHLAGDDTDSHIDILARFAAPDTIIHMHCDDPDDEHYAEFAAMQTELQALRQLSGEPYRLVALPWPKPKLNSEGEPAAPSYANFLIINGAVLVPTYNDAADARALNLIATCFPGREVIGIDSTVLIEQGGSLHCMTMQFPQGVLP</sequence>
<evidence type="ECO:0000313" key="2">
    <source>
        <dbReference type="EMBL" id="EAU54796.1"/>
    </source>
</evidence>
<dbReference type="GO" id="GO:0004668">
    <property type="term" value="F:protein-arginine deiminase activity"/>
    <property type="evidence" value="ECO:0007669"/>
    <property type="project" value="InterPro"/>
</dbReference>
<comment type="caution">
    <text evidence="2">The sequence shown here is derived from an EMBL/GenBank/DDBJ whole genome shotgun (WGS) entry which is preliminary data.</text>
</comment>
<dbReference type="STRING" id="314344.AL013_12590"/>
<gene>
    <name evidence="2" type="ORF">SPV1_08883</name>
</gene>
<dbReference type="eggNOG" id="COG2957">
    <property type="taxonomic scope" value="Bacteria"/>
</dbReference>
<keyword evidence="3" id="KW-1185">Reference proteome</keyword>
<dbReference type="Pfam" id="PF04371">
    <property type="entry name" value="PAD_porph"/>
    <property type="match status" value="1"/>
</dbReference>
<accession>Q0F088</accession>
<dbReference type="GO" id="GO:0047632">
    <property type="term" value="F:agmatine deiminase activity"/>
    <property type="evidence" value="ECO:0007669"/>
    <property type="project" value="TreeGrafter"/>
</dbReference>
<dbReference type="InParanoid" id="Q0F088"/>
<dbReference type="HOGENOM" id="CLU_037682_0_0_0"/>
<dbReference type="InterPro" id="IPR007466">
    <property type="entry name" value="Peptidyl-Arg-deiminase_porph"/>
</dbReference>
<dbReference type="Gene3D" id="3.75.10.10">
    <property type="entry name" value="L-arginine/glycine Amidinotransferase, Chain A"/>
    <property type="match status" value="1"/>
</dbReference>
<reference evidence="2 3" key="1">
    <citation type="submission" date="2006-09" db="EMBL/GenBank/DDBJ databases">
        <authorList>
            <person name="Emerson D."/>
            <person name="Ferriera S."/>
            <person name="Johnson J."/>
            <person name="Kravitz S."/>
            <person name="Halpern A."/>
            <person name="Remington K."/>
            <person name="Beeson K."/>
            <person name="Tran B."/>
            <person name="Rogers Y.-H."/>
            <person name="Friedman R."/>
            <person name="Venter J.C."/>
        </authorList>
    </citation>
    <scope>NUCLEOTIDE SEQUENCE [LARGE SCALE GENOMIC DNA]</scope>
    <source>
        <strain evidence="2 3">PV-1</strain>
    </source>
</reference>
<dbReference type="SUPFAM" id="SSF55909">
    <property type="entry name" value="Pentein"/>
    <property type="match status" value="1"/>
</dbReference>
<dbReference type="PANTHER" id="PTHR31377">
    <property type="entry name" value="AGMATINE DEIMINASE-RELATED"/>
    <property type="match status" value="1"/>
</dbReference>
<dbReference type="PANTHER" id="PTHR31377:SF0">
    <property type="entry name" value="AGMATINE DEIMINASE-RELATED"/>
    <property type="match status" value="1"/>
</dbReference>
<name>Q0F088_9PROT</name>
<organism evidence="2 3">
    <name type="scientific">Mariprofundus ferrooxydans PV-1</name>
    <dbReference type="NCBI Taxonomy" id="314345"/>
    <lineage>
        <taxon>Bacteria</taxon>
        <taxon>Pseudomonadati</taxon>
        <taxon>Pseudomonadota</taxon>
        <taxon>Candidatius Mariprofundia</taxon>
        <taxon>Mariprofundales</taxon>
        <taxon>Mariprofundaceae</taxon>
        <taxon>Mariprofundus</taxon>
    </lineage>
</organism>
<dbReference type="Proteomes" id="UP000005297">
    <property type="component" value="Unassembled WGS sequence"/>
</dbReference>
<protein>
    <submittedName>
        <fullName evidence="2">Peptidylarginine deiminase-related protein</fullName>
    </submittedName>
</protein>
<dbReference type="EMBL" id="AATS01000005">
    <property type="protein sequence ID" value="EAU54796.1"/>
    <property type="molecule type" value="Genomic_DNA"/>
</dbReference>
<dbReference type="GO" id="GO:0009446">
    <property type="term" value="P:putrescine biosynthetic process"/>
    <property type="evidence" value="ECO:0007669"/>
    <property type="project" value="InterPro"/>
</dbReference>
<dbReference type="AlphaFoldDB" id="Q0F088"/>
<keyword evidence="1" id="KW-0378">Hydrolase</keyword>
<evidence type="ECO:0000313" key="3">
    <source>
        <dbReference type="Proteomes" id="UP000005297"/>
    </source>
</evidence>